<reference evidence="2 3" key="1">
    <citation type="submission" date="2019-07" db="EMBL/GenBank/DDBJ databases">
        <title>Whole genome shotgun sequence of Lactobacillus rapi NBRC 109618.</title>
        <authorList>
            <person name="Hosoyama A."/>
            <person name="Uohara A."/>
            <person name="Ohji S."/>
            <person name="Ichikawa N."/>
        </authorList>
    </citation>
    <scope>NUCLEOTIDE SEQUENCE [LARGE SCALE GENOMIC DNA]</scope>
    <source>
        <strain evidence="2 3">NBRC 109618</strain>
    </source>
</reference>
<name>A0A512PPC0_9LACO</name>
<feature type="transmembrane region" description="Helical" evidence="1">
    <location>
        <begin position="116"/>
        <end position="136"/>
    </location>
</feature>
<dbReference type="Proteomes" id="UP000321569">
    <property type="component" value="Unassembled WGS sequence"/>
</dbReference>
<sequence>MNKITIQTSILTMSQTLFMGMIDAYTFNTFNGTFASAQTGNLVIFGIALVKEGFQKASIHIPVFAGFLVGAIFAQLIRKYLKKSLEISPLNQLRFFTVISIVISGIILLIEEALPSATSLLLITLGFFASYELTIFNHIGKTSVNNGIMTGNIKNFGNLISDFIQNPQKEIGFKICHYGINIIIFICGVIVGTFYLSQLAESIMLTGILLNSVILLGLLITKDPAPQETVNNQ</sequence>
<dbReference type="Pfam" id="PF06912">
    <property type="entry name" value="DUF1275"/>
    <property type="match status" value="1"/>
</dbReference>
<feature type="transmembrane region" description="Helical" evidence="1">
    <location>
        <begin position="93"/>
        <end position="110"/>
    </location>
</feature>
<keyword evidence="1" id="KW-0472">Membrane</keyword>
<evidence type="ECO:0000313" key="3">
    <source>
        <dbReference type="Proteomes" id="UP000321569"/>
    </source>
</evidence>
<feature type="transmembrane region" description="Helical" evidence="1">
    <location>
        <begin position="59"/>
        <end position="81"/>
    </location>
</feature>
<proteinExistence type="predicted"/>
<dbReference type="PANTHER" id="PTHR37314:SF4">
    <property type="entry name" value="UPF0700 TRANSMEMBRANE PROTEIN YOAK"/>
    <property type="match status" value="1"/>
</dbReference>
<gene>
    <name evidence="2" type="ORF">LRA02_19330</name>
</gene>
<evidence type="ECO:0000313" key="2">
    <source>
        <dbReference type="EMBL" id="GEP73065.1"/>
    </source>
</evidence>
<organism evidence="2 3">
    <name type="scientific">Lentilactobacillus rapi</name>
    <dbReference type="NCBI Taxonomy" id="481723"/>
    <lineage>
        <taxon>Bacteria</taxon>
        <taxon>Bacillati</taxon>
        <taxon>Bacillota</taxon>
        <taxon>Bacilli</taxon>
        <taxon>Lactobacillales</taxon>
        <taxon>Lactobacillaceae</taxon>
        <taxon>Lentilactobacillus</taxon>
    </lineage>
</organism>
<dbReference type="AlphaFoldDB" id="A0A512PPC0"/>
<keyword evidence="1" id="KW-1133">Transmembrane helix</keyword>
<keyword evidence="1" id="KW-0812">Transmembrane</keyword>
<feature type="transmembrane region" description="Helical" evidence="1">
    <location>
        <begin position="202"/>
        <end position="220"/>
    </location>
</feature>
<comment type="caution">
    <text evidence="2">The sequence shown here is derived from an EMBL/GenBank/DDBJ whole genome shotgun (WGS) entry which is preliminary data.</text>
</comment>
<protein>
    <submittedName>
        <fullName evidence="2">Membrane protein</fullName>
    </submittedName>
</protein>
<dbReference type="InterPro" id="IPR010699">
    <property type="entry name" value="DUF1275"/>
</dbReference>
<feature type="transmembrane region" description="Helical" evidence="1">
    <location>
        <begin position="175"/>
        <end position="196"/>
    </location>
</feature>
<dbReference type="EMBL" id="BKAM01000048">
    <property type="protein sequence ID" value="GEP73065.1"/>
    <property type="molecule type" value="Genomic_DNA"/>
</dbReference>
<evidence type="ECO:0000256" key="1">
    <source>
        <dbReference type="SAM" id="Phobius"/>
    </source>
</evidence>
<dbReference type="PANTHER" id="PTHR37314">
    <property type="entry name" value="SLR0142 PROTEIN"/>
    <property type="match status" value="1"/>
</dbReference>
<dbReference type="STRING" id="1423795.FD12_GL002135"/>
<accession>A0A512PPC0</accession>